<gene>
    <name evidence="2" type="ORF">AM571_PA00373</name>
</gene>
<evidence type="ECO:0000313" key="3">
    <source>
        <dbReference type="Proteomes" id="UP000185109"/>
    </source>
</evidence>
<dbReference type="SUPFAM" id="SSF46894">
    <property type="entry name" value="C-terminal effector domain of the bipartite response regulators"/>
    <property type="match status" value="1"/>
</dbReference>
<sequence length="145" mass="15806">MKERTLPPLEKACLRWIARGRTIAEIASIEGKSVADIESCVQSTLVALKAKSIKEALQKADLSESDRSISSGALAVGSKTEPTLLPRAAGNEWHKRESRAQNLRSRRSKSIPLVCDGVLAQRRIFHVQPVKGPIASCGRFGFASR</sequence>
<dbReference type="GO" id="GO:0006355">
    <property type="term" value="P:regulation of DNA-templated transcription"/>
    <property type="evidence" value="ECO:0007669"/>
    <property type="project" value="InterPro"/>
</dbReference>
<accession>A0A1L5PAW7</accession>
<dbReference type="Gene3D" id="1.10.10.10">
    <property type="entry name" value="Winged helix-like DNA-binding domain superfamily/Winged helix DNA-binding domain"/>
    <property type="match status" value="1"/>
</dbReference>
<organism evidence="2 3">
    <name type="scientific">Rhizobium etli 8C-3</name>
    <dbReference type="NCBI Taxonomy" id="538025"/>
    <lineage>
        <taxon>Bacteria</taxon>
        <taxon>Pseudomonadati</taxon>
        <taxon>Pseudomonadota</taxon>
        <taxon>Alphaproteobacteria</taxon>
        <taxon>Hyphomicrobiales</taxon>
        <taxon>Rhizobiaceae</taxon>
        <taxon>Rhizobium/Agrobacterium group</taxon>
        <taxon>Rhizobium</taxon>
    </lineage>
</organism>
<dbReference type="InterPro" id="IPR036388">
    <property type="entry name" value="WH-like_DNA-bd_sf"/>
</dbReference>
<evidence type="ECO:0000259" key="1">
    <source>
        <dbReference type="SMART" id="SM00421"/>
    </source>
</evidence>
<dbReference type="SMART" id="SM00421">
    <property type="entry name" value="HTH_LUXR"/>
    <property type="match status" value="1"/>
</dbReference>
<name>A0A1L5PAW7_RHIET</name>
<keyword evidence="2" id="KW-0614">Plasmid</keyword>
<dbReference type="AlphaFoldDB" id="A0A1L5PAW7"/>
<protein>
    <submittedName>
        <fullName evidence="2">Helix-turn-helix domain-containing protein</fullName>
    </submittedName>
</protein>
<dbReference type="EMBL" id="CP017242">
    <property type="protein sequence ID" value="APO77252.1"/>
    <property type="molecule type" value="Genomic_DNA"/>
</dbReference>
<dbReference type="InterPro" id="IPR016032">
    <property type="entry name" value="Sig_transdc_resp-reg_C-effctor"/>
</dbReference>
<reference evidence="2 3" key="1">
    <citation type="submission" date="2016-09" db="EMBL/GenBank/DDBJ databases">
        <title>The complete genome sequences of Rhizobium gallicum, symbiovars gallicum and phaseoli, symbionts associated to common bean (Phaseolus vulgaris).</title>
        <authorList>
            <person name="Bustos P."/>
            <person name="Santamaria R.I."/>
            <person name="Perez-Carrascal O.M."/>
            <person name="Juarez S."/>
            <person name="Lozano L."/>
            <person name="Martinez-Flores I."/>
            <person name="Martinez-Romero E."/>
            <person name="Cevallos M."/>
            <person name="Romero D."/>
            <person name="Davila G."/>
            <person name="Gonzalez V."/>
        </authorList>
    </citation>
    <scope>NUCLEOTIDE SEQUENCE [LARGE SCALE GENOMIC DNA]</scope>
    <source>
        <strain evidence="2 3">8C-3</strain>
        <plasmid evidence="3">Plasmid prsp8c3a</plasmid>
    </source>
</reference>
<dbReference type="GO" id="GO:0003677">
    <property type="term" value="F:DNA binding"/>
    <property type="evidence" value="ECO:0007669"/>
    <property type="project" value="InterPro"/>
</dbReference>
<dbReference type="InterPro" id="IPR000792">
    <property type="entry name" value="Tscrpt_reg_LuxR_C"/>
</dbReference>
<geneLocation type="plasmid" evidence="3">
    <name>prsp8c3a</name>
</geneLocation>
<dbReference type="Proteomes" id="UP000185109">
    <property type="component" value="Plasmid pRsp8C3a"/>
</dbReference>
<feature type="domain" description="HTH luxR-type" evidence="1">
    <location>
        <begin position="3"/>
        <end position="60"/>
    </location>
</feature>
<proteinExistence type="predicted"/>
<evidence type="ECO:0000313" key="2">
    <source>
        <dbReference type="EMBL" id="APO77252.1"/>
    </source>
</evidence>